<evidence type="ECO:0000256" key="7">
    <source>
        <dbReference type="ARBA" id="ARBA00022741"/>
    </source>
</evidence>
<dbReference type="InterPro" id="IPR045874">
    <property type="entry name" value="LRK10/LRL21-25-like"/>
</dbReference>
<dbReference type="FunFam" id="3.30.430.20:FF:000002">
    <property type="entry name" value="Cysteine-rich receptor-like protein kinase 10"/>
    <property type="match status" value="1"/>
</dbReference>
<dbReference type="PANTHER" id="PTHR27009">
    <property type="entry name" value="RUST RESISTANCE KINASE LR10-RELATED"/>
    <property type="match status" value="1"/>
</dbReference>
<feature type="domain" description="Gnk2-homologous" evidence="16">
    <location>
        <begin position="892"/>
        <end position="1000"/>
    </location>
</feature>
<feature type="domain" description="Protein kinase" evidence="15">
    <location>
        <begin position="1099"/>
        <end position="1383"/>
    </location>
</feature>
<dbReference type="InterPro" id="IPR011009">
    <property type="entry name" value="Kinase-like_dom_sf"/>
</dbReference>
<keyword evidence="7 13" id="KW-0547">Nucleotide-binding</keyword>
<keyword evidence="3" id="KW-0808">Transferase</keyword>
<dbReference type="Pfam" id="PF14380">
    <property type="entry name" value="WAK_assoc"/>
    <property type="match status" value="1"/>
</dbReference>
<evidence type="ECO:0000256" key="11">
    <source>
        <dbReference type="ARBA" id="ARBA00023136"/>
    </source>
</evidence>
<comment type="subcellular location">
    <subcellularLocation>
        <location evidence="1">Membrane</location>
        <topology evidence="1">Single-pass type I membrane protein</topology>
    </subcellularLocation>
</comment>
<feature type="domain" description="Gnk2-homologous" evidence="16">
    <location>
        <begin position="782"/>
        <end position="885"/>
    </location>
</feature>
<dbReference type="Gene3D" id="3.30.200.20">
    <property type="entry name" value="Phosphorylase Kinase, domain 1"/>
    <property type="match status" value="2"/>
</dbReference>
<dbReference type="InterPro" id="IPR025287">
    <property type="entry name" value="WAK_GUB"/>
</dbReference>
<name>A0A1E5VDH1_9POAL</name>
<dbReference type="Pfam" id="PF13947">
    <property type="entry name" value="GUB_WAK_bind"/>
    <property type="match status" value="1"/>
</dbReference>
<dbReference type="SMART" id="SM00220">
    <property type="entry name" value="S_TKc"/>
    <property type="match status" value="2"/>
</dbReference>
<dbReference type="GO" id="GO:0005524">
    <property type="term" value="F:ATP binding"/>
    <property type="evidence" value="ECO:0007669"/>
    <property type="project" value="UniProtKB-UniRule"/>
</dbReference>
<dbReference type="PROSITE" id="PS50011">
    <property type="entry name" value="PROTEIN_KINASE_DOM"/>
    <property type="match status" value="2"/>
</dbReference>
<feature type="transmembrane region" description="Helical" evidence="14">
    <location>
        <begin position="55"/>
        <end position="75"/>
    </location>
</feature>
<evidence type="ECO:0000256" key="6">
    <source>
        <dbReference type="ARBA" id="ARBA00022737"/>
    </source>
</evidence>
<dbReference type="Pfam" id="PF07714">
    <property type="entry name" value="PK_Tyr_Ser-Thr"/>
    <property type="match status" value="1"/>
</dbReference>
<comment type="caution">
    <text evidence="17">The sequence shown here is derived from an EMBL/GenBank/DDBJ whole genome shotgun (WGS) entry which is preliminary data.</text>
</comment>
<keyword evidence="12" id="KW-0325">Glycoprotein</keyword>
<sequence length="1389" mass="153465">MPVLGGPVKMDASRYEELISGGFLLTWQQPTSVGSNRTGMTIIQGSNKTGRKTTLIVSVAIPASLLLPCIFVLIWHRKGGKHFLQFKKTSSTERNIEALIASHGSLGPKRYKYSEATKITSSLNNKLGEGGYGVVFKGRLDDGRLVAVKFLHDSKGEGEEFVNEVMSIGRTSHVNIVSLFGFCLEGSKRALIYEYMPNGSLDKYIYSEDPKAVLEWDKLYTIAIGIARGLEYLHYSCNTRIVHFDIKPQNILLGQDFCPKIADFGLAKLCCTKESKLSMTGARGTVGFIAPEVHSRTFGVVSTKSDVYSYGMLLLEMVGGRKNVKSVVQNSSEKYFPHWIYDHLHQDDGLQAYEVTREVEGIAKKMSLIGLWCIQILPVHRPTITKVLEMFERGLDEMDMPPRQNFSQILLPGRRGFCSEGAAELSREEQIPVQVSDPTDPRRFNLQFKCRRHKYQQCYQNTCCADRSNEELLRRCGFHWLPRHQAQHVYLALSLLAISRANWEVFLSVKAASLPRGRCRRIRLRCPVQLSSTTVKATTTDSDCPPGTCGNLTISYPFWMSGRDTSSCGPPAFQLTCNNSVSGAFLDTSYMRVLDIDYGSRSLVAVHTLLASDLACTVVFNMSSAFAITDRFTISPSNRELYVMSKCSGTLPPSPGAFPVTNCTNNSNGTFVYLGGGYGTGQPPANDGRCELGVVPVLGSEAEGATAASYRRLISGGFRLEWEPVGDCDACRASGGRCRSSSSNLLHQPRQSAMHSLRILLLHLCWSLRLTATANADDLMWPRIPYCPVDNMSYTLGDAFQANLDTLLSSLPAAAVTSSGFAKNTIGTGPDQAYGLAQCRGDVSASDCRTCLNYTAHEIAGACPGQRNAMLVYEGCLLRYSNASFFGAPDTGDPIFQKSNVQNDVTQQPEQFTSRLSVLMSNLTRKAAYGSPRMFAVGAVNHTPFVTIHGMARCTEDTTADDCDLCLDIVVKTIPKCCSGKEGGRVFARSCSVRYEVYRFYNEEAAEAAMSPASAPAPGGGLVNGSDLSGPRSTVLLSVSTGLILTCLIWIIMYCRKQKHTLFLQNYMGNESNIEEILKGYDFLVPKRYKYSELKKITGSFKNKLGEGGYGMVFKGKLEDGREVAVKLLKGSQGNGEEFLNEVISFRSTSHVNIVNLLGFCLHGSKRALIYEYMANGSLDKYIYSEESKMAIGWEKLQQIAIGIARGLEYLHRGCNTRIIHFDIKPHNILLDEYFCPKIADFGLAKLCHLKDSALSMAEARGTIGFIAPEVFSRGFGIVSTKSDVYSYGMMLLEMVGSRKNVKENTHGSSEAYYFPNWIYYRLVQDSQSHEVICEIEGTARQMALVGLWCIQTNPENRPSMGQVIDMLEKNISELEMPPQPFLSCPSLP</sequence>
<dbReference type="STRING" id="888268.A0A1E5VDH1"/>
<dbReference type="InterPro" id="IPR038408">
    <property type="entry name" value="GNK2_sf"/>
</dbReference>
<dbReference type="PROSITE" id="PS51473">
    <property type="entry name" value="GNK2"/>
    <property type="match status" value="2"/>
</dbReference>
<dbReference type="EMBL" id="LWDX02043277">
    <property type="protein sequence ID" value="OEL23161.1"/>
    <property type="molecule type" value="Genomic_DNA"/>
</dbReference>
<dbReference type="PROSITE" id="PS00107">
    <property type="entry name" value="PROTEIN_KINASE_ATP"/>
    <property type="match status" value="2"/>
</dbReference>
<dbReference type="FunFam" id="3.30.200.20:FF:000178">
    <property type="entry name" value="serine/threonine-protein kinase PBS1-like"/>
    <property type="match status" value="1"/>
</dbReference>
<evidence type="ECO:0000256" key="12">
    <source>
        <dbReference type="ARBA" id="ARBA00023180"/>
    </source>
</evidence>
<dbReference type="CDD" id="cd23509">
    <property type="entry name" value="Gnk2-like"/>
    <property type="match status" value="2"/>
</dbReference>
<keyword evidence="8 17" id="KW-0418">Kinase</keyword>
<feature type="domain" description="Protein kinase" evidence="15">
    <location>
        <begin position="121"/>
        <end position="395"/>
    </location>
</feature>
<dbReference type="OrthoDB" id="4062651at2759"/>
<dbReference type="InterPro" id="IPR008271">
    <property type="entry name" value="Ser/Thr_kinase_AS"/>
</dbReference>
<evidence type="ECO:0000256" key="14">
    <source>
        <dbReference type="SAM" id="Phobius"/>
    </source>
</evidence>
<evidence type="ECO:0000313" key="18">
    <source>
        <dbReference type="Proteomes" id="UP000095767"/>
    </source>
</evidence>
<proteinExistence type="predicted"/>
<organism evidence="17 18">
    <name type="scientific">Dichanthelium oligosanthes</name>
    <dbReference type="NCBI Taxonomy" id="888268"/>
    <lineage>
        <taxon>Eukaryota</taxon>
        <taxon>Viridiplantae</taxon>
        <taxon>Streptophyta</taxon>
        <taxon>Embryophyta</taxon>
        <taxon>Tracheophyta</taxon>
        <taxon>Spermatophyta</taxon>
        <taxon>Magnoliopsida</taxon>
        <taxon>Liliopsida</taxon>
        <taxon>Poales</taxon>
        <taxon>Poaceae</taxon>
        <taxon>PACMAD clade</taxon>
        <taxon>Panicoideae</taxon>
        <taxon>Panicodae</taxon>
        <taxon>Paniceae</taxon>
        <taxon>Dichantheliinae</taxon>
        <taxon>Dichanthelium</taxon>
    </lineage>
</organism>
<evidence type="ECO:0000256" key="1">
    <source>
        <dbReference type="ARBA" id="ARBA00004479"/>
    </source>
</evidence>
<evidence type="ECO:0000256" key="2">
    <source>
        <dbReference type="ARBA" id="ARBA00022527"/>
    </source>
</evidence>
<evidence type="ECO:0000256" key="5">
    <source>
        <dbReference type="ARBA" id="ARBA00022729"/>
    </source>
</evidence>
<accession>A0A1E5VDH1</accession>
<protein>
    <submittedName>
        <fullName evidence="17">LEAF RUST 10 DISEASE-RESISTANCE LOCUS RECEPTOR-LIKE PROTEIN KINASE-like 2.5</fullName>
    </submittedName>
</protein>
<dbReference type="GO" id="GO:0016020">
    <property type="term" value="C:membrane"/>
    <property type="evidence" value="ECO:0007669"/>
    <property type="project" value="UniProtKB-SubCell"/>
</dbReference>
<dbReference type="InterPro" id="IPR000719">
    <property type="entry name" value="Prot_kinase_dom"/>
</dbReference>
<feature type="binding site" evidence="13">
    <location>
        <position position="1127"/>
    </location>
    <ligand>
        <name>ATP</name>
        <dbReference type="ChEBI" id="CHEBI:30616"/>
    </ligand>
</feature>
<keyword evidence="6" id="KW-0677">Repeat</keyword>
<evidence type="ECO:0000256" key="4">
    <source>
        <dbReference type="ARBA" id="ARBA00022692"/>
    </source>
</evidence>
<evidence type="ECO:0000259" key="16">
    <source>
        <dbReference type="PROSITE" id="PS51473"/>
    </source>
</evidence>
<dbReference type="InterPro" id="IPR001245">
    <property type="entry name" value="Ser-Thr/Tyr_kinase_cat_dom"/>
</dbReference>
<evidence type="ECO:0000256" key="3">
    <source>
        <dbReference type="ARBA" id="ARBA00022679"/>
    </source>
</evidence>
<keyword evidence="4 14" id="KW-0812">Transmembrane</keyword>
<evidence type="ECO:0000256" key="8">
    <source>
        <dbReference type="ARBA" id="ARBA00022777"/>
    </source>
</evidence>
<dbReference type="Pfam" id="PF00069">
    <property type="entry name" value="Pkinase"/>
    <property type="match status" value="1"/>
</dbReference>
<dbReference type="SUPFAM" id="SSF56112">
    <property type="entry name" value="Protein kinase-like (PK-like)"/>
    <property type="match status" value="2"/>
</dbReference>
<keyword evidence="9 13" id="KW-0067">ATP-binding</keyword>
<keyword evidence="18" id="KW-1185">Reference proteome</keyword>
<reference evidence="17 18" key="1">
    <citation type="submission" date="2016-09" db="EMBL/GenBank/DDBJ databases">
        <title>The draft genome of Dichanthelium oligosanthes: A C3 panicoid grass species.</title>
        <authorList>
            <person name="Studer A.J."/>
            <person name="Schnable J.C."/>
            <person name="Brutnell T.P."/>
        </authorList>
    </citation>
    <scope>NUCLEOTIDE SEQUENCE [LARGE SCALE GENOMIC DNA]</scope>
    <source>
        <strain evidence="18">cv. Kellogg 1175</strain>
        <tissue evidence="17">Leaf</tissue>
    </source>
</reference>
<gene>
    <name evidence="17" type="ORF">BAE44_0015820</name>
</gene>
<dbReference type="InterPro" id="IPR017441">
    <property type="entry name" value="Protein_kinase_ATP_BS"/>
</dbReference>
<dbReference type="Pfam" id="PF01657">
    <property type="entry name" value="Stress-antifung"/>
    <property type="match status" value="2"/>
</dbReference>
<dbReference type="PROSITE" id="PS00108">
    <property type="entry name" value="PROTEIN_KINASE_ST"/>
    <property type="match status" value="2"/>
</dbReference>
<feature type="binding site" evidence="13">
    <location>
        <position position="149"/>
    </location>
    <ligand>
        <name>ATP</name>
        <dbReference type="ChEBI" id="CHEBI:30616"/>
    </ligand>
</feature>
<keyword evidence="2" id="KW-0723">Serine/threonine-protein kinase</keyword>
<dbReference type="FunFam" id="1.10.510.10:FF:000590">
    <property type="entry name" value="PR5-like receptor kinase"/>
    <property type="match status" value="2"/>
</dbReference>
<dbReference type="GO" id="GO:0030247">
    <property type="term" value="F:polysaccharide binding"/>
    <property type="evidence" value="ECO:0007669"/>
    <property type="project" value="InterPro"/>
</dbReference>
<dbReference type="GO" id="GO:0004674">
    <property type="term" value="F:protein serine/threonine kinase activity"/>
    <property type="evidence" value="ECO:0007669"/>
    <property type="project" value="UniProtKB-KW"/>
</dbReference>
<dbReference type="Gene3D" id="1.10.510.10">
    <property type="entry name" value="Transferase(Phosphotransferase) domain 1"/>
    <property type="match status" value="2"/>
</dbReference>
<evidence type="ECO:0000256" key="9">
    <source>
        <dbReference type="ARBA" id="ARBA00022840"/>
    </source>
</evidence>
<dbReference type="Gene3D" id="3.30.430.20">
    <property type="entry name" value="Gnk2 domain, C-X8-C-X2-C motif"/>
    <property type="match status" value="2"/>
</dbReference>
<keyword evidence="11 14" id="KW-0472">Membrane</keyword>
<keyword evidence="5" id="KW-0732">Signal</keyword>
<keyword evidence="10 14" id="KW-1133">Transmembrane helix</keyword>
<evidence type="ECO:0000313" key="17">
    <source>
        <dbReference type="EMBL" id="OEL23161.1"/>
    </source>
</evidence>
<dbReference type="Proteomes" id="UP000095767">
    <property type="component" value="Unassembled WGS sequence"/>
</dbReference>
<evidence type="ECO:0000256" key="13">
    <source>
        <dbReference type="PROSITE-ProRule" id="PRU10141"/>
    </source>
</evidence>
<evidence type="ECO:0000259" key="15">
    <source>
        <dbReference type="PROSITE" id="PS50011"/>
    </source>
</evidence>
<dbReference type="InterPro" id="IPR002902">
    <property type="entry name" value="GNK2"/>
</dbReference>
<keyword evidence="17" id="KW-0675">Receptor</keyword>
<dbReference type="InterPro" id="IPR032872">
    <property type="entry name" value="WAK_assoc_C"/>
</dbReference>
<evidence type="ECO:0000256" key="10">
    <source>
        <dbReference type="ARBA" id="ARBA00022989"/>
    </source>
</evidence>